<dbReference type="GO" id="GO:0008270">
    <property type="term" value="F:zinc ion binding"/>
    <property type="evidence" value="ECO:0007669"/>
    <property type="project" value="UniProtKB-KW"/>
</dbReference>
<keyword evidence="6" id="KW-0539">Nucleus</keyword>
<evidence type="ECO:0000256" key="7">
    <source>
        <dbReference type="PROSITE-ProRule" id="PRU00042"/>
    </source>
</evidence>
<dbReference type="PROSITE" id="PS50157">
    <property type="entry name" value="ZINC_FINGER_C2H2_2"/>
    <property type="match status" value="5"/>
</dbReference>
<dbReference type="Ensembl" id="ENSAMXT00005022382.1">
    <property type="protein sequence ID" value="ENSAMXP00005020240.1"/>
    <property type="gene ID" value="ENSAMXG00005010491.1"/>
</dbReference>
<dbReference type="Proteomes" id="UP000694621">
    <property type="component" value="Unplaced"/>
</dbReference>
<feature type="region of interest" description="Disordered" evidence="8">
    <location>
        <begin position="261"/>
        <end position="293"/>
    </location>
</feature>
<evidence type="ECO:0000313" key="10">
    <source>
        <dbReference type="Ensembl" id="ENSAMXP00005020240.1"/>
    </source>
</evidence>
<dbReference type="GO" id="GO:0005634">
    <property type="term" value="C:nucleus"/>
    <property type="evidence" value="ECO:0007669"/>
    <property type="project" value="UniProtKB-SubCell"/>
</dbReference>
<dbReference type="Gene3D" id="3.30.160.60">
    <property type="entry name" value="Classic Zinc Finger"/>
    <property type="match status" value="3"/>
</dbReference>
<dbReference type="Pfam" id="PF00096">
    <property type="entry name" value="zf-C2H2"/>
    <property type="match status" value="1"/>
</dbReference>
<evidence type="ECO:0000259" key="9">
    <source>
        <dbReference type="PROSITE" id="PS50157"/>
    </source>
</evidence>
<feature type="compositionally biased region" description="Polar residues" evidence="8">
    <location>
        <begin position="261"/>
        <end position="279"/>
    </location>
</feature>
<evidence type="ECO:0000256" key="3">
    <source>
        <dbReference type="ARBA" id="ARBA00022737"/>
    </source>
</evidence>
<evidence type="ECO:0000313" key="11">
    <source>
        <dbReference type="Proteomes" id="UP000694621"/>
    </source>
</evidence>
<evidence type="ECO:0000256" key="8">
    <source>
        <dbReference type="SAM" id="MobiDB-lite"/>
    </source>
</evidence>
<dbReference type="FunFam" id="3.30.160.60:FF:000774">
    <property type="entry name" value="Zinc finger protein"/>
    <property type="match status" value="1"/>
</dbReference>
<dbReference type="FunFam" id="3.30.160.60:FF:000710">
    <property type="entry name" value="Zinc finger protein 768"/>
    <property type="match status" value="1"/>
</dbReference>
<organism evidence="10 11">
    <name type="scientific">Astyanax mexicanus</name>
    <name type="common">Blind cave fish</name>
    <name type="synonym">Astyanax fasciatus mexicanus</name>
    <dbReference type="NCBI Taxonomy" id="7994"/>
    <lineage>
        <taxon>Eukaryota</taxon>
        <taxon>Metazoa</taxon>
        <taxon>Chordata</taxon>
        <taxon>Craniata</taxon>
        <taxon>Vertebrata</taxon>
        <taxon>Euteleostomi</taxon>
        <taxon>Actinopterygii</taxon>
        <taxon>Neopterygii</taxon>
        <taxon>Teleostei</taxon>
        <taxon>Ostariophysi</taxon>
        <taxon>Characiformes</taxon>
        <taxon>Characoidei</taxon>
        <taxon>Acestrorhamphidae</taxon>
        <taxon>Acestrorhamphinae</taxon>
        <taxon>Astyanax</taxon>
    </lineage>
</organism>
<dbReference type="GO" id="GO:0000981">
    <property type="term" value="F:DNA-binding transcription factor activity, RNA polymerase II-specific"/>
    <property type="evidence" value="ECO:0007669"/>
    <property type="project" value="TreeGrafter"/>
</dbReference>
<keyword evidence="2" id="KW-0479">Metal-binding</keyword>
<feature type="compositionally biased region" description="Acidic residues" evidence="8">
    <location>
        <begin position="727"/>
        <end position="736"/>
    </location>
</feature>
<evidence type="ECO:0000256" key="1">
    <source>
        <dbReference type="ARBA" id="ARBA00004123"/>
    </source>
</evidence>
<feature type="region of interest" description="Disordered" evidence="8">
    <location>
        <begin position="656"/>
        <end position="759"/>
    </location>
</feature>
<feature type="domain" description="C2H2-type" evidence="9">
    <location>
        <begin position="551"/>
        <end position="578"/>
    </location>
</feature>
<proteinExistence type="predicted"/>
<keyword evidence="3" id="KW-0677">Repeat</keyword>
<feature type="domain" description="C2H2-type" evidence="9">
    <location>
        <begin position="635"/>
        <end position="663"/>
    </location>
</feature>
<evidence type="ECO:0000256" key="5">
    <source>
        <dbReference type="ARBA" id="ARBA00022833"/>
    </source>
</evidence>
<feature type="domain" description="C2H2-type" evidence="9">
    <location>
        <begin position="607"/>
        <end position="634"/>
    </location>
</feature>
<name>A0A8B9JE59_ASTMX</name>
<keyword evidence="5" id="KW-0862">Zinc</keyword>
<feature type="region of interest" description="Disordered" evidence="8">
    <location>
        <begin position="323"/>
        <end position="381"/>
    </location>
</feature>
<feature type="compositionally biased region" description="Low complexity" evidence="8">
    <location>
        <begin position="91"/>
        <end position="103"/>
    </location>
</feature>
<comment type="subcellular location">
    <subcellularLocation>
        <location evidence="1">Nucleus</location>
    </subcellularLocation>
</comment>
<dbReference type="InterPro" id="IPR036236">
    <property type="entry name" value="Znf_C2H2_sf"/>
</dbReference>
<feature type="domain" description="C2H2-type" evidence="9">
    <location>
        <begin position="579"/>
        <end position="606"/>
    </location>
</feature>
<feature type="region of interest" description="Disordered" evidence="8">
    <location>
        <begin position="86"/>
        <end position="138"/>
    </location>
</feature>
<evidence type="ECO:0000256" key="4">
    <source>
        <dbReference type="ARBA" id="ARBA00022771"/>
    </source>
</evidence>
<dbReference type="SUPFAM" id="SSF57667">
    <property type="entry name" value="beta-beta-alpha zinc fingers"/>
    <property type="match status" value="2"/>
</dbReference>
<feature type="compositionally biased region" description="Polar residues" evidence="8">
    <location>
        <begin position="323"/>
        <end position="341"/>
    </location>
</feature>
<reference evidence="10" key="1">
    <citation type="submission" date="2025-08" db="UniProtKB">
        <authorList>
            <consortium name="Ensembl"/>
        </authorList>
    </citation>
    <scope>IDENTIFICATION</scope>
</reference>
<feature type="domain" description="C2H2-type" evidence="9">
    <location>
        <begin position="494"/>
        <end position="517"/>
    </location>
</feature>
<dbReference type="PROSITE" id="PS00028">
    <property type="entry name" value="ZINC_FINGER_C2H2_1"/>
    <property type="match status" value="6"/>
</dbReference>
<feature type="compositionally biased region" description="Basic and acidic residues" evidence="8">
    <location>
        <begin position="124"/>
        <end position="138"/>
    </location>
</feature>
<dbReference type="SMART" id="SM00355">
    <property type="entry name" value="ZnF_C2H2"/>
    <property type="match status" value="7"/>
</dbReference>
<feature type="compositionally biased region" description="Acidic residues" evidence="8">
    <location>
        <begin position="702"/>
        <end position="715"/>
    </location>
</feature>
<feature type="compositionally biased region" description="Basic and acidic residues" evidence="8">
    <location>
        <begin position="282"/>
        <end position="293"/>
    </location>
</feature>
<dbReference type="AlphaFoldDB" id="A0A8B9JE59"/>
<dbReference type="InterPro" id="IPR013087">
    <property type="entry name" value="Znf_C2H2_type"/>
</dbReference>
<accession>A0A8B9JE59</accession>
<evidence type="ECO:0000256" key="6">
    <source>
        <dbReference type="ARBA" id="ARBA00023242"/>
    </source>
</evidence>
<protein>
    <recommendedName>
        <fullName evidence="9">C2H2-type domain-containing protein</fullName>
    </recommendedName>
</protein>
<evidence type="ECO:0000256" key="2">
    <source>
        <dbReference type="ARBA" id="ARBA00022723"/>
    </source>
</evidence>
<keyword evidence="4 7" id="KW-0863">Zinc-finger</keyword>
<feature type="compositionally biased region" description="Basic residues" evidence="8">
    <location>
        <begin position="673"/>
        <end position="692"/>
    </location>
</feature>
<feature type="compositionally biased region" description="Basic residues" evidence="8">
    <location>
        <begin position="743"/>
        <end position="759"/>
    </location>
</feature>
<dbReference type="PANTHER" id="PTHR24394">
    <property type="entry name" value="ZINC FINGER PROTEIN"/>
    <property type="match status" value="1"/>
</dbReference>
<dbReference type="PANTHER" id="PTHR24394:SF0">
    <property type="entry name" value="ZINC FINGER AND BTB DOMAIN-CONTAINING PROTEIN 40"/>
    <property type="match status" value="1"/>
</dbReference>
<sequence>MEIPEDQVQPAVKLKKPRVRTEESWQAKRERDRVLAKTRINIGSAFEQWRELRELKSFRSDTELAIFLLHSISKEKPMAETYYTTPRTDWTSSDESTCSVSESRNNATGIENNSQSSRNGEGAHQQDRAASDVQRKPSCRDEEECSDLSESSYVILNKEVLVTMMFCCLECSGECMVRGKGKGGNLLLRQDCLICRNYRVWTSRPAQIIKEEVADLPVTRADSDAEEDLSTAWRSHGDNSTLEQEDRLDINAVLEEAHAVQENTQAVPEETQATGSNTGVAVKKEKEDDGEREVESLLMETYEDQVSLSPVQEKSNIESEDFNVTSLTNDSTEPAQTSVTAQKEDSKKILGKGEQGQSENEPKTSDSSSYESTDSSDEERCDKDFTRKRQKIFQNTVKPIYWCVDCGAVAHMQCTVRRHHKIFGCPACGVEDSAEGSKFKGFSVHFSDKESFHKHAMEVHNAVEIPHERTACPDCNKTFRVLQGHVCEYKIKPFFCHLCHKRFATEVGQKVHYRRLHKDYTHLCKFCMAVFDSRASKLDHEQEHSEDELPFLCPDCPEQFKDYITRNEHLKSHRGQKTYPCHKCDRILTSLNGYERHVLTHSGVKPYTCEACERSFSQAGNLKSHMRLHTGERPFMCEQCGECFNHNVSLKNHLVRRHHDKSASVSGDENKPKGRPVRNAVRKAQRKKRVRRSSSSSSSPAADDDDNDEDMDLEFELEKELQQNLDCSEESQEPDSDGEKQKRPPLRRTARRRKPKQTK</sequence>
<feature type="compositionally biased region" description="Polar residues" evidence="8">
    <location>
        <begin position="104"/>
        <end position="119"/>
    </location>
</feature>